<dbReference type="Pfam" id="PF07131">
    <property type="entry name" value="DUF1382"/>
    <property type="match status" value="1"/>
</dbReference>
<reference evidence="1" key="1">
    <citation type="journal article" date="2024" name="J. Gen. Virol.">
        <title>Novel phages of Pseudomonas syringae unveil numerous potential auxiliary metabolic genes.</title>
        <authorList>
            <person name="Feltin C."/>
            <person name="Garneau J.R."/>
            <person name="Morris C.E."/>
            <person name="Berard A."/>
            <person name="Torres-Barcelo C."/>
        </authorList>
    </citation>
    <scope>NUCLEOTIDE SEQUENCE</scope>
</reference>
<evidence type="ECO:0000313" key="1">
    <source>
        <dbReference type="EMBL" id="XAI71465.1"/>
    </source>
</evidence>
<name>A0AAU6W486_9VIRU</name>
<organism evidence="1">
    <name type="scientific">Pseudomonas phage Aurca01</name>
    <dbReference type="NCBI Taxonomy" id="3138527"/>
    <lineage>
        <taxon>Viruses</taxon>
    </lineage>
</organism>
<dbReference type="InterPro" id="IPR009814">
    <property type="entry name" value="Phage_lambda_Xis_Q38267"/>
</dbReference>
<gene>
    <name evidence="1" type="ORF">Aurca01_00077</name>
</gene>
<proteinExistence type="predicted"/>
<sequence length="81" mass="8923">MGKNDTLLSALDENFGCSTMNRSNPAQLRQALELAHAYTKAGIRFVCMPVVDEADGINLNSQTHQRLERMNMIAESAGKRA</sequence>
<accession>A0AAU6W486</accession>
<protein>
    <submittedName>
        <fullName evidence="1">Uncharacterized protein</fullName>
    </submittedName>
</protein>
<dbReference type="EMBL" id="PP179334">
    <property type="protein sequence ID" value="XAI71465.1"/>
    <property type="molecule type" value="Genomic_DNA"/>
</dbReference>